<reference evidence="1 2" key="1">
    <citation type="submission" date="2024-08" db="EMBL/GenBank/DDBJ databases">
        <authorList>
            <person name="Cucini C."/>
            <person name="Frati F."/>
        </authorList>
    </citation>
    <scope>NUCLEOTIDE SEQUENCE [LARGE SCALE GENOMIC DNA]</scope>
</reference>
<organism evidence="1 2">
    <name type="scientific">Orchesella dallaii</name>
    <dbReference type="NCBI Taxonomy" id="48710"/>
    <lineage>
        <taxon>Eukaryota</taxon>
        <taxon>Metazoa</taxon>
        <taxon>Ecdysozoa</taxon>
        <taxon>Arthropoda</taxon>
        <taxon>Hexapoda</taxon>
        <taxon>Collembola</taxon>
        <taxon>Entomobryomorpha</taxon>
        <taxon>Entomobryoidea</taxon>
        <taxon>Orchesellidae</taxon>
        <taxon>Orchesellinae</taxon>
        <taxon>Orchesella</taxon>
    </lineage>
</organism>
<accession>A0ABP1S810</accession>
<sequence>MVWDGLELDWEYVDGMSTSAIKARENSFPAFILRSGVSGIVRTLFKLPGENYSATSSFAIGNQISVFGKFFRSKFPKFRFLGTYFEVNFLDFDFWELILKQSTSVIMEPSTRTRYPRQCNLTLEVKEISTSTGCSNRIPRKLTERRKNLIREFLHSFLERPHMYAAYGTEPWIDSLLEYMNERTSYGLAPIDVKIWMGNEKFFRDEVISMFSRRRAPNVEDESASDVPAVQPHPSHIIPEILPNDPHPHNFRVKAEPEELEYRVYTEIAPEEAAPLTGDPLEMMPEEEPMEGLEYDFVAPLPPPRRGSYSNTFGYVRQLLDSCTRTCEILDDLKRCNHPGMNMDVFYHCAHLMKHLAKETYDEQVNSLTPQSVGVFN</sequence>
<comment type="caution">
    <text evidence="1">The sequence shown here is derived from an EMBL/GenBank/DDBJ whole genome shotgun (WGS) entry which is preliminary data.</text>
</comment>
<protein>
    <submittedName>
        <fullName evidence="1">Uncharacterized protein</fullName>
    </submittedName>
</protein>
<gene>
    <name evidence="1" type="ORF">ODALV1_LOCUS30769</name>
</gene>
<keyword evidence="2" id="KW-1185">Reference proteome</keyword>
<proteinExistence type="predicted"/>
<evidence type="ECO:0000313" key="1">
    <source>
        <dbReference type="EMBL" id="CAL8146295.1"/>
    </source>
</evidence>
<dbReference type="EMBL" id="CAXLJM020000164">
    <property type="protein sequence ID" value="CAL8146295.1"/>
    <property type="molecule type" value="Genomic_DNA"/>
</dbReference>
<dbReference type="Proteomes" id="UP001642540">
    <property type="component" value="Unassembled WGS sequence"/>
</dbReference>
<name>A0ABP1S810_9HEXA</name>
<evidence type="ECO:0000313" key="2">
    <source>
        <dbReference type="Proteomes" id="UP001642540"/>
    </source>
</evidence>